<dbReference type="InterPro" id="IPR003754">
    <property type="entry name" value="4pyrrol_synth_uPrphyn_synth"/>
</dbReference>
<dbReference type="Proteomes" id="UP000538292">
    <property type="component" value="Unassembled WGS sequence"/>
</dbReference>
<name>A0A7W1XSY8_9BACL</name>
<dbReference type="NCBIfam" id="TIGR01469">
    <property type="entry name" value="cobA_cysG_Cterm"/>
    <property type="match status" value="1"/>
</dbReference>
<evidence type="ECO:0000256" key="2">
    <source>
        <dbReference type="ARBA" id="ARBA00012162"/>
    </source>
</evidence>
<dbReference type="GO" id="GO:0032259">
    <property type="term" value="P:methylation"/>
    <property type="evidence" value="ECO:0007669"/>
    <property type="project" value="UniProtKB-KW"/>
</dbReference>
<feature type="domain" description="Tetrapyrrole biosynthesis uroporphyrinogen III synthase" evidence="10">
    <location>
        <begin position="266"/>
        <end position="499"/>
    </location>
</feature>
<evidence type="ECO:0000256" key="7">
    <source>
        <dbReference type="ARBA" id="ARBA00023244"/>
    </source>
</evidence>
<dbReference type="NCBIfam" id="NF004790">
    <property type="entry name" value="PRK06136.1"/>
    <property type="match status" value="1"/>
</dbReference>
<evidence type="ECO:0000259" key="10">
    <source>
        <dbReference type="Pfam" id="PF02602"/>
    </source>
</evidence>
<dbReference type="GO" id="GO:0004852">
    <property type="term" value="F:uroporphyrinogen-III synthase activity"/>
    <property type="evidence" value="ECO:0007669"/>
    <property type="project" value="InterPro"/>
</dbReference>
<dbReference type="PANTHER" id="PTHR45790">
    <property type="entry name" value="SIROHEME SYNTHASE-RELATED"/>
    <property type="match status" value="1"/>
</dbReference>
<evidence type="ECO:0000256" key="8">
    <source>
        <dbReference type="ARBA" id="ARBA00079776"/>
    </source>
</evidence>
<reference evidence="11 12" key="1">
    <citation type="submission" date="2020-07" db="EMBL/GenBank/DDBJ databases">
        <title>Thermoactinomyces phylogeny.</title>
        <authorList>
            <person name="Dunlap C."/>
        </authorList>
    </citation>
    <scope>NUCLEOTIDE SEQUENCE [LARGE SCALE GENOMIC DNA]</scope>
    <source>
        <strain evidence="11 12">AMNI-1</strain>
    </source>
</reference>
<dbReference type="Gene3D" id="3.30.950.10">
    <property type="entry name" value="Methyltransferase, Cobalt-precorrin-4 Transmethylase, Domain 2"/>
    <property type="match status" value="1"/>
</dbReference>
<dbReference type="SUPFAM" id="SSF69618">
    <property type="entry name" value="HemD-like"/>
    <property type="match status" value="1"/>
</dbReference>
<keyword evidence="5 11" id="KW-0808">Transferase</keyword>
<keyword evidence="12" id="KW-1185">Reference proteome</keyword>
<evidence type="ECO:0000256" key="6">
    <source>
        <dbReference type="ARBA" id="ARBA00022691"/>
    </source>
</evidence>
<protein>
    <recommendedName>
        <fullName evidence="3">Uroporphyrinogen-III C-methyltransferase</fullName>
        <ecNumber evidence="2">2.1.1.107</ecNumber>
    </recommendedName>
    <alternativeName>
        <fullName evidence="8">Uroporphyrinogen III methylase</fullName>
    </alternativeName>
</protein>
<evidence type="ECO:0000313" key="12">
    <source>
        <dbReference type="Proteomes" id="UP000538292"/>
    </source>
</evidence>
<gene>
    <name evidence="11" type="primary">cobA</name>
    <name evidence="11" type="ORF">H2C83_10320</name>
</gene>
<dbReference type="InterPro" id="IPR000878">
    <property type="entry name" value="4pyrrol_Mease"/>
</dbReference>
<dbReference type="FunFam" id="3.40.1010.10:FF:000001">
    <property type="entry name" value="Siroheme synthase"/>
    <property type="match status" value="1"/>
</dbReference>
<dbReference type="EC" id="2.1.1.107" evidence="2"/>
<dbReference type="CDD" id="cd11642">
    <property type="entry name" value="SUMT"/>
    <property type="match status" value="1"/>
</dbReference>
<dbReference type="GO" id="GO:0019354">
    <property type="term" value="P:siroheme biosynthetic process"/>
    <property type="evidence" value="ECO:0007669"/>
    <property type="project" value="InterPro"/>
</dbReference>
<evidence type="ECO:0000256" key="3">
    <source>
        <dbReference type="ARBA" id="ARBA00018323"/>
    </source>
</evidence>
<dbReference type="EMBL" id="JACEOL010000033">
    <property type="protein sequence ID" value="MBA4602699.1"/>
    <property type="molecule type" value="Genomic_DNA"/>
</dbReference>
<dbReference type="Pfam" id="PF02602">
    <property type="entry name" value="HEM4"/>
    <property type="match status" value="1"/>
</dbReference>
<evidence type="ECO:0000259" key="9">
    <source>
        <dbReference type="Pfam" id="PF00590"/>
    </source>
</evidence>
<proteinExistence type="inferred from homology"/>
<dbReference type="Gene3D" id="3.40.50.10090">
    <property type="match status" value="2"/>
</dbReference>
<keyword evidence="7" id="KW-0627">Porphyrin biosynthesis</keyword>
<dbReference type="InterPro" id="IPR006366">
    <property type="entry name" value="CobA/CysG_C"/>
</dbReference>
<dbReference type="PANTHER" id="PTHR45790:SF3">
    <property type="entry name" value="S-ADENOSYL-L-METHIONINE-DEPENDENT UROPORPHYRINOGEN III METHYLTRANSFERASE, CHLOROPLASTIC"/>
    <property type="match status" value="1"/>
</dbReference>
<organism evidence="11 12">
    <name type="scientific">Thermoactinomyces mirandus</name>
    <dbReference type="NCBI Taxonomy" id="2756294"/>
    <lineage>
        <taxon>Bacteria</taxon>
        <taxon>Bacillati</taxon>
        <taxon>Bacillota</taxon>
        <taxon>Bacilli</taxon>
        <taxon>Bacillales</taxon>
        <taxon>Thermoactinomycetaceae</taxon>
        <taxon>Thermoactinomyces</taxon>
    </lineage>
</organism>
<dbReference type="InterPro" id="IPR050161">
    <property type="entry name" value="Siro_Cobalamin_biosynth"/>
</dbReference>
<evidence type="ECO:0000313" key="11">
    <source>
        <dbReference type="EMBL" id="MBA4602699.1"/>
    </source>
</evidence>
<dbReference type="FunFam" id="3.40.50.10090:FF:000001">
    <property type="entry name" value="Bifunctional uroporphyrinogen-III C-methyltransferase/uroporphyrinogen-III synthase"/>
    <property type="match status" value="1"/>
</dbReference>
<keyword evidence="4 11" id="KW-0489">Methyltransferase</keyword>
<dbReference type="InterPro" id="IPR014776">
    <property type="entry name" value="4pyrrole_Mease_sub2"/>
</dbReference>
<dbReference type="SUPFAM" id="SSF53790">
    <property type="entry name" value="Tetrapyrrole methylase"/>
    <property type="match status" value="1"/>
</dbReference>
<dbReference type="Gene3D" id="3.40.1010.10">
    <property type="entry name" value="Cobalt-precorrin-4 Transmethylase, Domain 1"/>
    <property type="match status" value="1"/>
</dbReference>
<comment type="caution">
    <text evidence="11">The sequence shown here is derived from an EMBL/GenBank/DDBJ whole genome shotgun (WGS) entry which is preliminary data.</text>
</comment>
<sequence length="505" mass="55800">MKGIVYLVGAGPGDPGLITVNGLRAISKADVIIYDRLANPQLLKHAKQDVELIYVGKLPDRKGLKQDDINHLLVEKAKKGLVVVRLKGGDPFVFGRGGEEAECCVEEGIPFEVIPGITSAVAVPAYAGIPVTHRDFNASFSIVTGREQPEKNGSTVSWDILANATETLVILMGVKSLPYIVEQLTKYGRDSKTPIALIRWGTRMEQESITGTLGNIVQKVEENDFRSPAVIIVGEVVRLHEKLSWFEKKPLFGKRVLVTRARSQSSELSEKIEALGGEALEFPVIRIVPPKQQELFDQSLYRLDEFDWVIFTSANGVKHFFQRLLELEIDIRRMAKARIAAIGSKTAEVLKEKGLLVDVLPKEYKAETLVESLRPYVKKGEKILLPRANIARKILADELEKIGCEVFDVAAYDTEPEMGDAGEIARKLEDGQIHVLTFTSSSTVRNFVQVLRTAGKDVPSLLKDVRIVCIGPITAQTVTELGLEVDRVAETYTIDGLVEALKQLP</sequence>
<dbReference type="FunFam" id="3.30.950.10:FF:000001">
    <property type="entry name" value="Siroheme synthase"/>
    <property type="match status" value="1"/>
</dbReference>
<dbReference type="InterPro" id="IPR036108">
    <property type="entry name" value="4pyrrol_syn_uPrphyn_synt_sf"/>
</dbReference>
<dbReference type="AlphaFoldDB" id="A0A7W1XSY8"/>
<evidence type="ECO:0000256" key="5">
    <source>
        <dbReference type="ARBA" id="ARBA00022679"/>
    </source>
</evidence>
<feature type="domain" description="Tetrapyrrole methylase" evidence="9">
    <location>
        <begin position="5"/>
        <end position="216"/>
    </location>
</feature>
<evidence type="ECO:0000256" key="1">
    <source>
        <dbReference type="ARBA" id="ARBA00005879"/>
    </source>
</evidence>
<dbReference type="InterPro" id="IPR035996">
    <property type="entry name" value="4pyrrol_Methylase_sf"/>
</dbReference>
<dbReference type="Pfam" id="PF00590">
    <property type="entry name" value="TP_methylase"/>
    <property type="match status" value="1"/>
</dbReference>
<accession>A0A7W1XSY8</accession>
<dbReference type="RefSeq" id="WP_181740494.1">
    <property type="nucleotide sequence ID" value="NZ_JACEOL010000033.1"/>
</dbReference>
<comment type="similarity">
    <text evidence="1">Belongs to the precorrin methyltransferase family.</text>
</comment>
<dbReference type="GO" id="GO:0004851">
    <property type="term" value="F:uroporphyrin-III C-methyltransferase activity"/>
    <property type="evidence" value="ECO:0007669"/>
    <property type="project" value="UniProtKB-EC"/>
</dbReference>
<keyword evidence="6" id="KW-0949">S-adenosyl-L-methionine</keyword>
<evidence type="ECO:0000256" key="4">
    <source>
        <dbReference type="ARBA" id="ARBA00022603"/>
    </source>
</evidence>
<dbReference type="CDD" id="cd06578">
    <property type="entry name" value="HemD"/>
    <property type="match status" value="1"/>
</dbReference>
<dbReference type="InterPro" id="IPR014777">
    <property type="entry name" value="4pyrrole_Mease_sub1"/>
</dbReference>